<dbReference type="CDD" id="cd05387">
    <property type="entry name" value="BY-kinase"/>
    <property type="match status" value="1"/>
</dbReference>
<dbReference type="InterPro" id="IPR050445">
    <property type="entry name" value="Bact_polysacc_biosynth/exp"/>
</dbReference>
<dbReference type="EMBL" id="LYPA01000076">
    <property type="protein sequence ID" value="OBR62902.1"/>
    <property type="molecule type" value="Genomic_DNA"/>
</dbReference>
<dbReference type="PANTHER" id="PTHR32309:SF13">
    <property type="entry name" value="FERRIC ENTEROBACTIN TRANSPORT PROTEIN FEPE"/>
    <property type="match status" value="1"/>
</dbReference>
<evidence type="ECO:0000259" key="9">
    <source>
        <dbReference type="Pfam" id="PF13614"/>
    </source>
</evidence>
<evidence type="ECO:0000313" key="11">
    <source>
        <dbReference type="Proteomes" id="UP000092024"/>
    </source>
</evidence>
<dbReference type="AlphaFoldDB" id="A0A1A5YBD6"/>
<dbReference type="Pfam" id="PF13614">
    <property type="entry name" value="AAA_31"/>
    <property type="match status" value="1"/>
</dbReference>
<dbReference type="RefSeq" id="WP_068686785.1">
    <property type="nucleotide sequence ID" value="NZ_LYPA01000076.1"/>
</dbReference>
<evidence type="ECO:0000256" key="6">
    <source>
        <dbReference type="ARBA" id="ARBA00022840"/>
    </source>
</evidence>
<name>A0A1A5YBD6_9BACL</name>
<keyword evidence="11" id="KW-1185">Reference proteome</keyword>
<dbReference type="GO" id="GO:0004715">
    <property type="term" value="F:non-membrane spanning protein tyrosine kinase activity"/>
    <property type="evidence" value="ECO:0007669"/>
    <property type="project" value="UniProtKB-EC"/>
</dbReference>
<keyword evidence="3" id="KW-0808">Transferase</keyword>
<comment type="caution">
    <text evidence="10">The sequence shown here is derived from an EMBL/GenBank/DDBJ whole genome shotgun (WGS) entry which is preliminary data.</text>
</comment>
<keyword evidence="7" id="KW-0829">Tyrosine-protein kinase</keyword>
<dbReference type="GO" id="GO:0005886">
    <property type="term" value="C:plasma membrane"/>
    <property type="evidence" value="ECO:0007669"/>
    <property type="project" value="TreeGrafter"/>
</dbReference>
<organism evidence="10 11">
    <name type="scientific">Paenibacillus oryzae</name>
    <dbReference type="NCBI Taxonomy" id="1844972"/>
    <lineage>
        <taxon>Bacteria</taxon>
        <taxon>Bacillati</taxon>
        <taxon>Bacillota</taxon>
        <taxon>Bacilli</taxon>
        <taxon>Bacillales</taxon>
        <taxon>Paenibacillaceae</taxon>
        <taxon>Paenibacillus</taxon>
    </lineage>
</organism>
<evidence type="ECO:0000256" key="8">
    <source>
        <dbReference type="ARBA" id="ARBA00051245"/>
    </source>
</evidence>
<evidence type="ECO:0000256" key="4">
    <source>
        <dbReference type="ARBA" id="ARBA00022741"/>
    </source>
</evidence>
<evidence type="ECO:0000256" key="5">
    <source>
        <dbReference type="ARBA" id="ARBA00022777"/>
    </source>
</evidence>
<gene>
    <name evidence="10" type="ORF">A7K91_09245</name>
</gene>
<dbReference type="InterPro" id="IPR027417">
    <property type="entry name" value="P-loop_NTPase"/>
</dbReference>
<dbReference type="InterPro" id="IPR025669">
    <property type="entry name" value="AAA_dom"/>
</dbReference>
<evidence type="ECO:0000256" key="1">
    <source>
        <dbReference type="ARBA" id="ARBA00007316"/>
    </source>
</evidence>
<accession>A0A1A5YBD6</accession>
<feature type="domain" description="AAA" evidence="9">
    <location>
        <begin position="58"/>
        <end position="191"/>
    </location>
</feature>
<dbReference type="PANTHER" id="PTHR32309">
    <property type="entry name" value="TYROSINE-PROTEIN KINASE"/>
    <property type="match status" value="1"/>
</dbReference>
<dbReference type="NCBIfam" id="TIGR01007">
    <property type="entry name" value="eps_fam"/>
    <property type="match status" value="1"/>
</dbReference>
<dbReference type="EC" id="2.7.10.2" evidence="2"/>
<sequence length="222" mass="23450">MVRERTKAARKDVNRSLLAYLNPSHPIAQQFRAIRNNIQYASDGKAITSLLITSPEEGDGKSTAAINLAISMAQRGEHVLLIDANFRNPVLHKIFGTQMSPGLATVVGEQLSLPEAVRRTEIEGLDLLTCGSAGAGTADLLDSPAMSALMASAADRYDRVIIDCPAVLSSPDTNCLVGKSDGVVLLLHCGHTTHGKALEAKQALAFAGANIVGAVLNKKNAR</sequence>
<evidence type="ECO:0000256" key="7">
    <source>
        <dbReference type="ARBA" id="ARBA00023137"/>
    </source>
</evidence>
<comment type="catalytic activity">
    <reaction evidence="8">
        <text>L-tyrosyl-[protein] + ATP = O-phospho-L-tyrosyl-[protein] + ADP + H(+)</text>
        <dbReference type="Rhea" id="RHEA:10596"/>
        <dbReference type="Rhea" id="RHEA-COMP:10136"/>
        <dbReference type="Rhea" id="RHEA-COMP:20101"/>
        <dbReference type="ChEBI" id="CHEBI:15378"/>
        <dbReference type="ChEBI" id="CHEBI:30616"/>
        <dbReference type="ChEBI" id="CHEBI:46858"/>
        <dbReference type="ChEBI" id="CHEBI:61978"/>
        <dbReference type="ChEBI" id="CHEBI:456216"/>
        <dbReference type="EC" id="2.7.10.2"/>
    </reaction>
</comment>
<dbReference type="Gene3D" id="3.40.50.300">
    <property type="entry name" value="P-loop containing nucleotide triphosphate hydrolases"/>
    <property type="match status" value="1"/>
</dbReference>
<dbReference type="STRING" id="1844972.A7K91_09245"/>
<protein>
    <recommendedName>
        <fullName evidence="2">non-specific protein-tyrosine kinase</fullName>
        <ecNumber evidence="2">2.7.10.2</ecNumber>
    </recommendedName>
</protein>
<evidence type="ECO:0000256" key="3">
    <source>
        <dbReference type="ARBA" id="ARBA00022679"/>
    </source>
</evidence>
<dbReference type="GO" id="GO:0005524">
    <property type="term" value="F:ATP binding"/>
    <property type="evidence" value="ECO:0007669"/>
    <property type="project" value="UniProtKB-KW"/>
</dbReference>
<keyword evidence="4" id="KW-0547">Nucleotide-binding</keyword>
<proteinExistence type="inferred from homology"/>
<comment type="similarity">
    <text evidence="1">Belongs to the CpsD/CapB family.</text>
</comment>
<keyword evidence="5" id="KW-0418">Kinase</keyword>
<reference evidence="10 11" key="1">
    <citation type="submission" date="2016-05" db="EMBL/GenBank/DDBJ databases">
        <title>Paenibacillus oryzae. sp. nov., isolated from the rice root.</title>
        <authorList>
            <person name="Zhang J."/>
            <person name="Zhang X."/>
        </authorList>
    </citation>
    <scope>NUCLEOTIDE SEQUENCE [LARGE SCALE GENOMIC DNA]</scope>
    <source>
        <strain evidence="10 11">1DrF-4</strain>
    </source>
</reference>
<dbReference type="InterPro" id="IPR005702">
    <property type="entry name" value="Wzc-like_C"/>
</dbReference>
<dbReference type="SUPFAM" id="SSF52540">
    <property type="entry name" value="P-loop containing nucleoside triphosphate hydrolases"/>
    <property type="match status" value="1"/>
</dbReference>
<evidence type="ECO:0000313" key="10">
    <source>
        <dbReference type="EMBL" id="OBR62902.1"/>
    </source>
</evidence>
<evidence type="ECO:0000256" key="2">
    <source>
        <dbReference type="ARBA" id="ARBA00011903"/>
    </source>
</evidence>
<keyword evidence="6" id="KW-0067">ATP-binding</keyword>
<dbReference type="Proteomes" id="UP000092024">
    <property type="component" value="Unassembled WGS sequence"/>
</dbReference>